<dbReference type="GO" id="GO:0000981">
    <property type="term" value="F:DNA-binding transcription factor activity, RNA polymerase II-specific"/>
    <property type="evidence" value="ECO:0007669"/>
    <property type="project" value="TreeGrafter"/>
</dbReference>
<gene>
    <name evidence="14" type="primary">LOC105907343</name>
</gene>
<feature type="compositionally biased region" description="Polar residues" evidence="11">
    <location>
        <begin position="212"/>
        <end position="225"/>
    </location>
</feature>
<comment type="subcellular location">
    <subcellularLocation>
        <location evidence="1">Nucleus</location>
    </subcellularLocation>
</comment>
<dbReference type="RefSeq" id="XP_031438562.1">
    <property type="nucleotide sequence ID" value="XM_031582702.2"/>
</dbReference>
<reference evidence="14" key="1">
    <citation type="submission" date="2025-08" db="UniProtKB">
        <authorList>
            <consortium name="RefSeq"/>
        </authorList>
    </citation>
    <scope>IDENTIFICATION</scope>
</reference>
<feature type="domain" description="C2H2-type" evidence="12">
    <location>
        <begin position="652"/>
        <end position="679"/>
    </location>
</feature>
<dbReference type="AlphaFoldDB" id="A0A6P8GSX4"/>
<dbReference type="FunFam" id="3.30.160.60:FF:001009">
    <property type="entry name" value="Zinc finger protein 26"/>
    <property type="match status" value="1"/>
</dbReference>
<dbReference type="FunFam" id="3.30.160.60:FF:000557">
    <property type="entry name" value="zinc finger and SCAN domain-containing protein 29"/>
    <property type="match status" value="1"/>
</dbReference>
<dbReference type="InterPro" id="IPR029400">
    <property type="entry name" value="TINF2_N"/>
</dbReference>
<feature type="domain" description="C2H2-type" evidence="12">
    <location>
        <begin position="455"/>
        <end position="482"/>
    </location>
</feature>
<feature type="domain" description="C2H2-type" evidence="12">
    <location>
        <begin position="483"/>
        <end position="510"/>
    </location>
</feature>
<evidence type="ECO:0000259" key="12">
    <source>
        <dbReference type="PROSITE" id="PS50157"/>
    </source>
</evidence>
<keyword evidence="8" id="KW-0804">Transcription</keyword>
<keyword evidence="9" id="KW-0539">Nucleus</keyword>
<evidence type="ECO:0000256" key="11">
    <source>
        <dbReference type="SAM" id="MobiDB-lite"/>
    </source>
</evidence>
<organism evidence="13 14">
    <name type="scientific">Clupea harengus</name>
    <name type="common">Atlantic herring</name>
    <dbReference type="NCBI Taxonomy" id="7950"/>
    <lineage>
        <taxon>Eukaryota</taxon>
        <taxon>Metazoa</taxon>
        <taxon>Chordata</taxon>
        <taxon>Craniata</taxon>
        <taxon>Vertebrata</taxon>
        <taxon>Euteleostomi</taxon>
        <taxon>Actinopterygii</taxon>
        <taxon>Neopterygii</taxon>
        <taxon>Teleostei</taxon>
        <taxon>Clupei</taxon>
        <taxon>Clupeiformes</taxon>
        <taxon>Clupeoidei</taxon>
        <taxon>Clupeidae</taxon>
        <taxon>Clupea</taxon>
    </lineage>
</organism>
<keyword evidence="3" id="KW-0677">Repeat</keyword>
<dbReference type="GeneID" id="105907343"/>
<accession>A0A6P8GSX4</accession>
<dbReference type="Pfam" id="PF13912">
    <property type="entry name" value="zf-C2H2_6"/>
    <property type="match status" value="1"/>
</dbReference>
<dbReference type="FunFam" id="3.30.160.60:FF:000016">
    <property type="entry name" value="zinc finger protein 37 homolog"/>
    <property type="match status" value="1"/>
</dbReference>
<dbReference type="Proteomes" id="UP000515152">
    <property type="component" value="Chromosome 16"/>
</dbReference>
<evidence type="ECO:0000313" key="14">
    <source>
        <dbReference type="RefSeq" id="XP_031438562.1"/>
    </source>
</evidence>
<keyword evidence="2" id="KW-0479">Metal-binding</keyword>
<dbReference type="InterPro" id="IPR036236">
    <property type="entry name" value="Znf_C2H2_sf"/>
</dbReference>
<dbReference type="Pfam" id="PF00096">
    <property type="entry name" value="zf-C2H2"/>
    <property type="match status" value="10"/>
</dbReference>
<feature type="region of interest" description="Disordered" evidence="11">
    <location>
        <begin position="184"/>
        <end position="258"/>
    </location>
</feature>
<evidence type="ECO:0000256" key="5">
    <source>
        <dbReference type="ARBA" id="ARBA00022833"/>
    </source>
</evidence>
<feature type="domain" description="C2H2-type" evidence="12">
    <location>
        <begin position="736"/>
        <end position="762"/>
    </location>
</feature>
<dbReference type="FunFam" id="3.30.160.60:FF:000358">
    <property type="entry name" value="zinc finger protein 24"/>
    <property type="match status" value="1"/>
</dbReference>
<feature type="region of interest" description="Disordered" evidence="11">
    <location>
        <begin position="276"/>
        <end position="307"/>
    </location>
</feature>
<dbReference type="GO" id="GO:0005634">
    <property type="term" value="C:nucleus"/>
    <property type="evidence" value="ECO:0007669"/>
    <property type="project" value="UniProtKB-SubCell"/>
</dbReference>
<dbReference type="Pfam" id="PF14973">
    <property type="entry name" value="TINF2_N"/>
    <property type="match status" value="1"/>
</dbReference>
<feature type="domain" description="C2H2-type" evidence="12">
    <location>
        <begin position="680"/>
        <end position="707"/>
    </location>
</feature>
<evidence type="ECO:0000313" key="13">
    <source>
        <dbReference type="Proteomes" id="UP000515152"/>
    </source>
</evidence>
<feature type="domain" description="C2H2-type" evidence="12">
    <location>
        <begin position="539"/>
        <end position="566"/>
    </location>
</feature>
<evidence type="ECO:0000256" key="2">
    <source>
        <dbReference type="ARBA" id="ARBA00022723"/>
    </source>
</evidence>
<dbReference type="GO" id="GO:0000977">
    <property type="term" value="F:RNA polymerase II transcription regulatory region sequence-specific DNA binding"/>
    <property type="evidence" value="ECO:0007669"/>
    <property type="project" value="TreeGrafter"/>
</dbReference>
<evidence type="ECO:0000256" key="3">
    <source>
        <dbReference type="ARBA" id="ARBA00022737"/>
    </source>
</evidence>
<dbReference type="SUPFAM" id="SSF57667">
    <property type="entry name" value="beta-beta-alpha zinc fingers"/>
    <property type="match status" value="6"/>
</dbReference>
<protein>
    <submittedName>
        <fullName evidence="14">Zinc finger protein 260-like isoform X2</fullName>
    </submittedName>
</protein>
<dbReference type="FunFam" id="3.30.160.60:FF:002343">
    <property type="entry name" value="Zinc finger protein 33A"/>
    <property type="match status" value="1"/>
</dbReference>
<dbReference type="Gene3D" id="3.30.160.60">
    <property type="entry name" value="Classic Zinc Finger"/>
    <property type="match status" value="10"/>
</dbReference>
<dbReference type="PROSITE" id="PS50157">
    <property type="entry name" value="ZINC_FINGER_C2H2_2"/>
    <property type="match status" value="11"/>
</dbReference>
<feature type="domain" description="C2H2-type" evidence="12">
    <location>
        <begin position="623"/>
        <end position="650"/>
    </location>
</feature>
<dbReference type="CDD" id="cd11657">
    <property type="entry name" value="TIN2_N"/>
    <property type="match status" value="1"/>
</dbReference>
<keyword evidence="7" id="KW-0238">DNA-binding</keyword>
<dbReference type="FunFam" id="3.30.160.60:FF:000100">
    <property type="entry name" value="Zinc finger 45-like"/>
    <property type="match status" value="1"/>
</dbReference>
<dbReference type="PANTHER" id="PTHR24379">
    <property type="entry name" value="KRAB AND ZINC FINGER DOMAIN-CONTAINING"/>
    <property type="match status" value="1"/>
</dbReference>
<sequence>MSACMWHIAKCNRVSHYDKMEEFVTLVTEAVPSLLSYGQRAELILRLRTRRVLELCHAEKPLNPRIIQSHLYNLDSLVKPGNDGDVDRFLTEFRTFIQALLENTVSRDHYLQQSHSMESGLLHDAALQSLIWDFLTKVDGLWQTPDLEQTASWLGAASSAVDTCLQPLDDPNDLRNLLQHNNQFKTNTDTHDGPPPATQIPNEAAFPDQDQDSQSFRCHTTSSHTECLEAVASTSTPTEGSHGDYNDDNDDDGYSQSNPAVVQSLRCLELEHITNEEKASVDEDSQTVERKQFGSDSPHEERGKEQRIDIFSSPQGDGARVGEQVFECTEVLQSDVVKEAPDSHREGPVSLPASPVAHSSPCLAHAQSAKTIRQKASPRLRSRTVNIVKWVSQIVGEGISLPVLPPLPTSSFIKKVKLTPESRRAGKAIFRKKSEREEPLKDKVIQRTKTINKNHVCSECGKAYSFRGQLERHERTHTNERPFECSECGRLFSCLTYLTNHRDTHTGVRPFKCNVCDKAFLRRVYLRNHQRTHTGEKPFKCTVCGKGFSQSGYLKIHQASHNDQHLFPCPHCPKRFPSAFKLRMHERYHSAPRPYQCQQCGRSFIAASLLQRHRGYHEGERKFLCSMCGRTFVYMSDLKRHQLAHERPPEHPPCPICHKVLSDKYTLKYHMRIHTGERPYCCTECGKTFTQQENVKSHMRRHTGERPFPCQVCGKTYKHSSNLRDHMRCHTGERPYKCDHCERAFKTSSLLKAHRRTHMGKR</sequence>
<dbReference type="PROSITE" id="PS00028">
    <property type="entry name" value="ZINC_FINGER_C2H2_1"/>
    <property type="match status" value="11"/>
</dbReference>
<evidence type="ECO:0000256" key="1">
    <source>
        <dbReference type="ARBA" id="ARBA00004123"/>
    </source>
</evidence>
<name>A0A6P8GSX4_CLUHA</name>
<evidence type="ECO:0000256" key="9">
    <source>
        <dbReference type="ARBA" id="ARBA00023242"/>
    </source>
</evidence>
<feature type="domain" description="C2H2-type" evidence="12">
    <location>
        <begin position="708"/>
        <end position="735"/>
    </location>
</feature>
<evidence type="ECO:0000256" key="6">
    <source>
        <dbReference type="ARBA" id="ARBA00023015"/>
    </source>
</evidence>
<feature type="domain" description="C2H2-type" evidence="12">
    <location>
        <begin position="511"/>
        <end position="538"/>
    </location>
</feature>
<dbReference type="InterPro" id="IPR013087">
    <property type="entry name" value="Znf_C2H2_type"/>
</dbReference>
<keyword evidence="13" id="KW-1185">Reference proteome</keyword>
<dbReference type="PANTHER" id="PTHR24379:SF127">
    <property type="entry name" value="BLOODY FINGERS-RELATED"/>
    <property type="match status" value="1"/>
</dbReference>
<evidence type="ECO:0000256" key="7">
    <source>
        <dbReference type="ARBA" id="ARBA00023125"/>
    </source>
</evidence>
<dbReference type="SMART" id="SM00355">
    <property type="entry name" value="ZnF_C2H2"/>
    <property type="match status" value="11"/>
</dbReference>
<evidence type="ECO:0000256" key="10">
    <source>
        <dbReference type="PROSITE-ProRule" id="PRU00042"/>
    </source>
</evidence>
<feature type="domain" description="C2H2-type" evidence="12">
    <location>
        <begin position="595"/>
        <end position="622"/>
    </location>
</feature>
<feature type="domain" description="C2H2-type" evidence="12">
    <location>
        <begin position="567"/>
        <end position="594"/>
    </location>
</feature>
<dbReference type="FunFam" id="3.30.160.60:FF:000710">
    <property type="entry name" value="Zinc finger protein 768"/>
    <property type="match status" value="1"/>
</dbReference>
<dbReference type="FunFam" id="3.30.160.60:FF:000912">
    <property type="entry name" value="Zinc finger protein 660"/>
    <property type="match status" value="1"/>
</dbReference>
<keyword evidence="6" id="KW-0805">Transcription regulation</keyword>
<keyword evidence="5" id="KW-0862">Zinc</keyword>
<evidence type="ECO:0000256" key="4">
    <source>
        <dbReference type="ARBA" id="ARBA00022771"/>
    </source>
</evidence>
<proteinExistence type="predicted"/>
<dbReference type="FunFam" id="3.30.160.60:FF:000495">
    <property type="entry name" value="zinc finger protein 668"/>
    <property type="match status" value="1"/>
</dbReference>
<keyword evidence="4 10" id="KW-0863">Zinc-finger</keyword>
<evidence type="ECO:0000256" key="8">
    <source>
        <dbReference type="ARBA" id="ARBA00023163"/>
    </source>
</evidence>
<dbReference type="GO" id="GO:0008270">
    <property type="term" value="F:zinc ion binding"/>
    <property type="evidence" value="ECO:0007669"/>
    <property type="project" value="UniProtKB-KW"/>
</dbReference>